<comment type="caution">
    <text evidence="2">The sequence shown here is derived from an EMBL/GenBank/DDBJ whole genome shotgun (WGS) entry which is preliminary data.</text>
</comment>
<dbReference type="InterPro" id="IPR036568">
    <property type="entry name" value="GGCT-like_sf"/>
</dbReference>
<dbReference type="Pfam" id="PF06094">
    <property type="entry name" value="GGACT"/>
    <property type="match status" value="1"/>
</dbReference>
<sequence>MHVFVYGTLKPGEINYSICADDVVESQPAIADGCLYALPLGYPAMTLEAGTVRGALLSFIEAAALERLDEFERHDPIEFLDHAPGQCLEKNEYERKQITVYDSDRRFLGLAWSYIMTPEQVQQLGGRLLPNGQWPSLP</sequence>
<dbReference type="AlphaFoldDB" id="A0A2T1E6Z5"/>
<dbReference type="OrthoDB" id="8538589at2"/>
<dbReference type="SUPFAM" id="SSF110857">
    <property type="entry name" value="Gamma-glutamyl cyclotransferase-like"/>
    <property type="match status" value="1"/>
</dbReference>
<feature type="domain" description="Gamma-glutamylcyclotransferase AIG2-like" evidence="1">
    <location>
        <begin position="3"/>
        <end position="134"/>
    </location>
</feature>
<dbReference type="CDD" id="cd06661">
    <property type="entry name" value="GGCT_like"/>
    <property type="match status" value="1"/>
</dbReference>
<reference evidence="3" key="1">
    <citation type="submission" date="2018-02" db="EMBL/GenBank/DDBJ databases">
        <authorList>
            <person name="Moore K."/>
            <person name="Momper L."/>
        </authorList>
    </citation>
    <scope>NUCLEOTIDE SEQUENCE [LARGE SCALE GENOMIC DNA]</scope>
    <source>
        <strain evidence="3">ULC18</strain>
    </source>
</reference>
<organism evidence="2 3">
    <name type="scientific">Stenomitos frigidus ULC18</name>
    <dbReference type="NCBI Taxonomy" id="2107698"/>
    <lineage>
        <taxon>Bacteria</taxon>
        <taxon>Bacillati</taxon>
        <taxon>Cyanobacteriota</taxon>
        <taxon>Cyanophyceae</taxon>
        <taxon>Leptolyngbyales</taxon>
        <taxon>Leptolyngbyaceae</taxon>
        <taxon>Stenomitos</taxon>
    </lineage>
</organism>
<evidence type="ECO:0000313" key="2">
    <source>
        <dbReference type="EMBL" id="PSB28511.1"/>
    </source>
</evidence>
<dbReference type="Gene3D" id="3.10.490.10">
    <property type="entry name" value="Gamma-glutamyl cyclotransferase-like"/>
    <property type="match status" value="1"/>
</dbReference>
<dbReference type="InterPro" id="IPR009288">
    <property type="entry name" value="AIG2-like_dom"/>
</dbReference>
<protein>
    <recommendedName>
        <fullName evidence="1">Gamma-glutamylcyclotransferase AIG2-like domain-containing protein</fullName>
    </recommendedName>
</protein>
<accession>A0A2T1E6Z5</accession>
<evidence type="ECO:0000313" key="3">
    <source>
        <dbReference type="Proteomes" id="UP000239576"/>
    </source>
</evidence>
<proteinExistence type="predicted"/>
<dbReference type="EMBL" id="PVWK01000079">
    <property type="protein sequence ID" value="PSB28511.1"/>
    <property type="molecule type" value="Genomic_DNA"/>
</dbReference>
<dbReference type="Proteomes" id="UP000239576">
    <property type="component" value="Unassembled WGS sequence"/>
</dbReference>
<gene>
    <name evidence="2" type="ORF">C7B82_13525</name>
</gene>
<reference evidence="2 3" key="2">
    <citation type="submission" date="2018-03" db="EMBL/GenBank/DDBJ databases">
        <title>The ancient ancestry and fast evolution of plastids.</title>
        <authorList>
            <person name="Moore K.R."/>
            <person name="Magnabosco C."/>
            <person name="Momper L."/>
            <person name="Gold D.A."/>
            <person name="Bosak T."/>
            <person name="Fournier G.P."/>
        </authorList>
    </citation>
    <scope>NUCLEOTIDE SEQUENCE [LARGE SCALE GENOMIC DNA]</scope>
    <source>
        <strain evidence="2 3">ULC18</strain>
    </source>
</reference>
<evidence type="ECO:0000259" key="1">
    <source>
        <dbReference type="Pfam" id="PF06094"/>
    </source>
</evidence>
<dbReference type="InterPro" id="IPR013024">
    <property type="entry name" value="GGCT-like"/>
</dbReference>
<name>A0A2T1E6Z5_9CYAN</name>
<keyword evidence="3" id="KW-1185">Reference proteome</keyword>